<dbReference type="PANTHER" id="PTHR43357">
    <property type="entry name" value="INNER MEMBRANE ABC TRANSPORTER PERMEASE PROTEIN YDCV"/>
    <property type="match status" value="1"/>
</dbReference>
<comment type="similarity">
    <text evidence="8">Belongs to the binding-protein-dependent transport system permease family.</text>
</comment>
<evidence type="ECO:0000256" key="1">
    <source>
        <dbReference type="ARBA" id="ARBA00004429"/>
    </source>
</evidence>
<protein>
    <submittedName>
        <fullName evidence="10">ABC transporter permease</fullName>
    </submittedName>
</protein>
<evidence type="ECO:0000256" key="8">
    <source>
        <dbReference type="RuleBase" id="RU363032"/>
    </source>
</evidence>
<evidence type="ECO:0000259" key="9">
    <source>
        <dbReference type="PROSITE" id="PS50928"/>
    </source>
</evidence>
<keyword evidence="4" id="KW-0997">Cell inner membrane</keyword>
<dbReference type="EMBL" id="JBHRTP010000002">
    <property type="protein sequence ID" value="MFC3106458.1"/>
    <property type="molecule type" value="Genomic_DNA"/>
</dbReference>
<proteinExistence type="inferred from homology"/>
<comment type="caution">
    <text evidence="10">The sequence shown here is derived from an EMBL/GenBank/DDBJ whole genome shotgun (WGS) entry which is preliminary data.</text>
</comment>
<dbReference type="Proteomes" id="UP001595530">
    <property type="component" value="Unassembled WGS sequence"/>
</dbReference>
<organism evidence="10 11">
    <name type="scientific">Undibacterium arcticum</name>
    <dbReference type="NCBI Taxonomy" id="1762892"/>
    <lineage>
        <taxon>Bacteria</taxon>
        <taxon>Pseudomonadati</taxon>
        <taxon>Pseudomonadota</taxon>
        <taxon>Betaproteobacteria</taxon>
        <taxon>Burkholderiales</taxon>
        <taxon>Oxalobacteraceae</taxon>
        <taxon>Undibacterium</taxon>
    </lineage>
</organism>
<evidence type="ECO:0000256" key="5">
    <source>
        <dbReference type="ARBA" id="ARBA00022692"/>
    </source>
</evidence>
<evidence type="ECO:0000256" key="4">
    <source>
        <dbReference type="ARBA" id="ARBA00022519"/>
    </source>
</evidence>
<keyword evidence="6 8" id="KW-1133">Transmembrane helix</keyword>
<comment type="subcellular location">
    <subcellularLocation>
        <location evidence="1">Cell inner membrane</location>
        <topology evidence="1">Multi-pass membrane protein</topology>
    </subcellularLocation>
    <subcellularLocation>
        <location evidence="8">Cell membrane</location>
        <topology evidence="8">Multi-pass membrane protein</topology>
    </subcellularLocation>
</comment>
<dbReference type="PANTHER" id="PTHR43357:SF4">
    <property type="entry name" value="INNER MEMBRANE ABC TRANSPORTER PERMEASE PROTEIN YDCV"/>
    <property type="match status" value="1"/>
</dbReference>
<keyword evidence="11" id="KW-1185">Reference proteome</keyword>
<evidence type="ECO:0000313" key="11">
    <source>
        <dbReference type="Proteomes" id="UP001595530"/>
    </source>
</evidence>
<feature type="transmembrane region" description="Helical" evidence="8">
    <location>
        <begin position="108"/>
        <end position="132"/>
    </location>
</feature>
<dbReference type="CDD" id="cd06261">
    <property type="entry name" value="TM_PBP2"/>
    <property type="match status" value="1"/>
</dbReference>
<evidence type="ECO:0000313" key="10">
    <source>
        <dbReference type="EMBL" id="MFC3106458.1"/>
    </source>
</evidence>
<dbReference type="PROSITE" id="PS00251">
    <property type="entry name" value="THD_1"/>
    <property type="match status" value="1"/>
</dbReference>
<dbReference type="Gene3D" id="1.10.3720.10">
    <property type="entry name" value="MetI-like"/>
    <property type="match status" value="1"/>
</dbReference>
<dbReference type="PROSITE" id="PS50928">
    <property type="entry name" value="ABC_TM1"/>
    <property type="match status" value="1"/>
</dbReference>
<accession>A0ABV7EUL7</accession>
<dbReference type="InterPro" id="IPR021184">
    <property type="entry name" value="TNF_CS"/>
</dbReference>
<feature type="transmembrane region" description="Helical" evidence="8">
    <location>
        <begin position="20"/>
        <end position="42"/>
    </location>
</feature>
<evidence type="ECO:0000256" key="2">
    <source>
        <dbReference type="ARBA" id="ARBA00022448"/>
    </source>
</evidence>
<name>A0ABV7EUL7_9BURK</name>
<keyword evidence="5 8" id="KW-0812">Transmembrane</keyword>
<feature type="transmembrane region" description="Helical" evidence="8">
    <location>
        <begin position="242"/>
        <end position="264"/>
    </location>
</feature>
<dbReference type="InterPro" id="IPR000515">
    <property type="entry name" value="MetI-like"/>
</dbReference>
<feature type="transmembrane region" description="Helical" evidence="8">
    <location>
        <begin position="68"/>
        <end position="96"/>
    </location>
</feature>
<evidence type="ECO:0000256" key="3">
    <source>
        <dbReference type="ARBA" id="ARBA00022475"/>
    </source>
</evidence>
<gene>
    <name evidence="10" type="ORF">ACFOFO_00525</name>
</gene>
<evidence type="ECO:0000256" key="6">
    <source>
        <dbReference type="ARBA" id="ARBA00022989"/>
    </source>
</evidence>
<evidence type="ECO:0000256" key="7">
    <source>
        <dbReference type="ARBA" id="ARBA00023136"/>
    </source>
</evidence>
<dbReference type="Pfam" id="PF00528">
    <property type="entry name" value="BPD_transp_1"/>
    <property type="match status" value="1"/>
</dbReference>
<feature type="transmembrane region" description="Helical" evidence="8">
    <location>
        <begin position="144"/>
        <end position="167"/>
    </location>
</feature>
<feature type="domain" description="ABC transmembrane type-1" evidence="9">
    <location>
        <begin position="73"/>
        <end position="261"/>
    </location>
</feature>
<dbReference type="RefSeq" id="WP_390324885.1">
    <property type="nucleotide sequence ID" value="NZ_JBHRTP010000002.1"/>
</dbReference>
<sequence>MKNIPDYVGWQGITARYVHFLFCGCILMFLVLPVLAVIPLSLNAEPYFNYPIQHFCLRWYEDMMTSPYWLLALKNTMTVGILATLIATVLGVLAALGLSHPNLPGKGWITALLLSPMIVPLVIAAVGMYFFYTKVGLAGNLTGLVLAHAALGTPFVVITVTATLVGYNDNLTRAARSLGANPFYAFWKIKLPMIAPGVVSGALFAFATSFDEVIVALFLSGVEQRTVPRQMWSGVREQLSPTILAVATVLVIFSILLLTTMELLRRRTERLRGIPRGD</sequence>
<keyword evidence="7 8" id="KW-0472">Membrane</keyword>
<dbReference type="SUPFAM" id="SSF161098">
    <property type="entry name" value="MetI-like"/>
    <property type="match status" value="1"/>
</dbReference>
<keyword evidence="2 8" id="KW-0813">Transport</keyword>
<keyword evidence="3" id="KW-1003">Cell membrane</keyword>
<reference evidence="11" key="1">
    <citation type="journal article" date="2019" name="Int. J. Syst. Evol. Microbiol.">
        <title>The Global Catalogue of Microorganisms (GCM) 10K type strain sequencing project: providing services to taxonomists for standard genome sequencing and annotation.</title>
        <authorList>
            <consortium name="The Broad Institute Genomics Platform"/>
            <consortium name="The Broad Institute Genome Sequencing Center for Infectious Disease"/>
            <person name="Wu L."/>
            <person name="Ma J."/>
        </authorList>
    </citation>
    <scope>NUCLEOTIDE SEQUENCE [LARGE SCALE GENOMIC DNA]</scope>
    <source>
        <strain evidence="11">KCTC 42986</strain>
    </source>
</reference>
<dbReference type="InterPro" id="IPR035906">
    <property type="entry name" value="MetI-like_sf"/>
</dbReference>